<keyword evidence="4" id="KW-1185">Reference proteome</keyword>
<evidence type="ECO:0000313" key="4">
    <source>
        <dbReference type="Proteomes" id="UP000494040"/>
    </source>
</evidence>
<dbReference type="EnsemblMetazoa" id="XM_014387368.1">
    <property type="protein sequence ID" value="XP_014242854.1"/>
    <property type="gene ID" value="LOC106662920"/>
</dbReference>
<evidence type="ECO:0008006" key="5">
    <source>
        <dbReference type="Google" id="ProtNLM"/>
    </source>
</evidence>
<sequence>MEYKGRPEFNESWGNMTRKIHLQNLAKPSSRRLRPFPDPLYYQPVPPVITKESMVYKPTKRIEMLSTPVESKKVNKYEPEPEEPIVEPAALLFTPTERLAALAKPKQIPKEKRKKKRKDQIKKEKERLKSSLMHRGEWLSKNAAPRKYPREVHKHPTRPRYVFIGTRKIKISEKKTIPKYTVRHPHHSVKVSKEEIMRHMAILAIPSRRREKYVDIIAKQAQEEPKVIPKASGRIIELAQPRQLAPDALLDLKYKPYKVSKGALKYQATERINVLATPITKTKKIDTDVKEDPFGVSKAALKAVCSKRIQELAKPVIKE</sequence>
<dbReference type="KEGG" id="clec:106662920"/>
<feature type="compositionally biased region" description="Basic residues" evidence="2">
    <location>
        <begin position="111"/>
        <end position="120"/>
    </location>
</feature>
<dbReference type="Proteomes" id="UP000494040">
    <property type="component" value="Unassembled WGS sequence"/>
</dbReference>
<evidence type="ECO:0000256" key="1">
    <source>
        <dbReference type="ARBA" id="ARBA00022737"/>
    </source>
</evidence>
<reference evidence="3" key="1">
    <citation type="submission" date="2022-01" db="UniProtKB">
        <authorList>
            <consortium name="EnsemblMetazoa"/>
        </authorList>
    </citation>
    <scope>IDENTIFICATION</scope>
</reference>
<dbReference type="PANTHER" id="PTHR15901">
    <property type="entry name" value="TESTICULAR HAPLOID EXPRESSED GENE PROTEIN"/>
    <property type="match status" value="1"/>
</dbReference>
<evidence type="ECO:0000256" key="2">
    <source>
        <dbReference type="SAM" id="MobiDB-lite"/>
    </source>
</evidence>
<dbReference type="CTD" id="42585"/>
<dbReference type="InterPro" id="IPR042401">
    <property type="entry name" value="SPMAP2-like"/>
</dbReference>
<dbReference type="PANTHER" id="PTHR15901:SF16">
    <property type="entry name" value="TESTICULAR HAPLOID EXPRESSED GENE PROTEIN"/>
    <property type="match status" value="1"/>
</dbReference>
<evidence type="ECO:0000313" key="3">
    <source>
        <dbReference type="EnsemblMetazoa" id="XP_014242854.1"/>
    </source>
</evidence>
<dbReference type="AlphaFoldDB" id="A0A8I6RCY4"/>
<dbReference type="OMA" id="FDYQENI"/>
<dbReference type="OrthoDB" id="6622582at2759"/>
<proteinExistence type="predicted"/>
<dbReference type="SMART" id="SM00705">
    <property type="entry name" value="THEG"/>
    <property type="match status" value="5"/>
</dbReference>
<dbReference type="RefSeq" id="XP_014242854.1">
    <property type="nucleotide sequence ID" value="XM_014387368.1"/>
</dbReference>
<accession>A0A8I6RCY4</accession>
<protein>
    <recommendedName>
        <fullName evidence="5">Testicular haploid expressed gene protein-like</fullName>
    </recommendedName>
</protein>
<feature type="region of interest" description="Disordered" evidence="2">
    <location>
        <begin position="102"/>
        <end position="130"/>
    </location>
</feature>
<feature type="compositionally biased region" description="Basic and acidic residues" evidence="2">
    <location>
        <begin position="121"/>
        <end position="130"/>
    </location>
</feature>
<dbReference type="Pfam" id="PF14912">
    <property type="entry name" value="THEG"/>
    <property type="match status" value="2"/>
</dbReference>
<dbReference type="GeneID" id="106662920"/>
<keyword evidence="1" id="KW-0677">Repeat</keyword>
<organism evidence="3 4">
    <name type="scientific">Cimex lectularius</name>
    <name type="common">Bed bug</name>
    <name type="synonym">Acanthia lectularia</name>
    <dbReference type="NCBI Taxonomy" id="79782"/>
    <lineage>
        <taxon>Eukaryota</taxon>
        <taxon>Metazoa</taxon>
        <taxon>Ecdysozoa</taxon>
        <taxon>Arthropoda</taxon>
        <taxon>Hexapoda</taxon>
        <taxon>Insecta</taxon>
        <taxon>Pterygota</taxon>
        <taxon>Neoptera</taxon>
        <taxon>Paraneoptera</taxon>
        <taxon>Hemiptera</taxon>
        <taxon>Heteroptera</taxon>
        <taxon>Panheteroptera</taxon>
        <taxon>Cimicomorpha</taxon>
        <taxon>Cimicidae</taxon>
        <taxon>Cimex</taxon>
    </lineage>
</organism>
<name>A0A8I6RCY4_CIMLE</name>
<dbReference type="InterPro" id="IPR006623">
    <property type="entry name" value="THEG"/>
</dbReference>